<keyword evidence="1 2" id="KW-0732">Signal</keyword>
<proteinExistence type="predicted"/>
<evidence type="ECO:0000313" key="6">
    <source>
        <dbReference type="Proteomes" id="UP000615760"/>
    </source>
</evidence>
<dbReference type="Pfam" id="PF24595">
    <property type="entry name" value="DUF7619"/>
    <property type="match status" value="1"/>
</dbReference>
<evidence type="ECO:0008006" key="7">
    <source>
        <dbReference type="Google" id="ProtNLM"/>
    </source>
</evidence>
<keyword evidence="6" id="KW-1185">Reference proteome</keyword>
<reference evidence="6" key="1">
    <citation type="journal article" date="2019" name="Int. J. Syst. Evol. Microbiol.">
        <title>The Global Catalogue of Microorganisms (GCM) 10K type strain sequencing project: providing services to taxonomists for standard genome sequencing and annotation.</title>
        <authorList>
            <consortium name="The Broad Institute Genomics Platform"/>
            <consortium name="The Broad Institute Genome Sequencing Center for Infectious Disease"/>
            <person name="Wu L."/>
            <person name="Ma J."/>
        </authorList>
    </citation>
    <scope>NUCLEOTIDE SEQUENCE [LARGE SCALE GENOMIC DNA]</scope>
    <source>
        <strain evidence="6">CGMCC 1.15461</strain>
    </source>
</reference>
<comment type="caution">
    <text evidence="5">The sequence shown here is derived from an EMBL/GenBank/DDBJ whole genome shotgun (WGS) entry which is preliminary data.</text>
</comment>
<evidence type="ECO:0000259" key="4">
    <source>
        <dbReference type="Pfam" id="PF24595"/>
    </source>
</evidence>
<evidence type="ECO:0000313" key="5">
    <source>
        <dbReference type="EMBL" id="GGB71775.1"/>
    </source>
</evidence>
<protein>
    <recommendedName>
        <fullName evidence="7">T9SS type A sorting domain-containing protein</fullName>
    </recommendedName>
</protein>
<dbReference type="EMBL" id="BMJE01000002">
    <property type="protein sequence ID" value="GGB71775.1"/>
    <property type="molecule type" value="Genomic_DNA"/>
</dbReference>
<feature type="chain" id="PRO_5045590317" description="T9SS type A sorting domain-containing protein" evidence="2">
    <location>
        <begin position="21"/>
        <end position="642"/>
    </location>
</feature>
<dbReference type="Pfam" id="PF18962">
    <property type="entry name" value="Por_Secre_tail"/>
    <property type="match status" value="1"/>
</dbReference>
<evidence type="ECO:0000256" key="2">
    <source>
        <dbReference type="SAM" id="SignalP"/>
    </source>
</evidence>
<feature type="domain" description="Secretion system C-terminal sorting" evidence="3">
    <location>
        <begin position="572"/>
        <end position="641"/>
    </location>
</feature>
<feature type="domain" description="DUF7619" evidence="4">
    <location>
        <begin position="430"/>
        <end position="555"/>
    </location>
</feature>
<name>A0ABQ1JL31_9FLAO</name>
<dbReference type="InterPro" id="IPR055353">
    <property type="entry name" value="DUF7619"/>
</dbReference>
<dbReference type="Gene3D" id="3.80.10.10">
    <property type="entry name" value="Ribonuclease Inhibitor"/>
    <property type="match status" value="1"/>
</dbReference>
<dbReference type="InterPro" id="IPR032675">
    <property type="entry name" value="LRR_dom_sf"/>
</dbReference>
<dbReference type="Proteomes" id="UP000615760">
    <property type="component" value="Unassembled WGS sequence"/>
</dbReference>
<feature type="signal peptide" evidence="2">
    <location>
        <begin position="1"/>
        <end position="20"/>
    </location>
</feature>
<sequence>MVMKKILPVLFILLSAVASAQIVNIPDANFKNKLLDANTVNNIAFNSDNEPMVIDINGDYEIQVSEAEAVWSLDLYYSGINSLQGIEEFVNLRSLVCSSNAITNLPLGNLVNLESIDCSNTGITALDLSEAPNLASFTVDNCAALQHINIKNGAFLVSPELCTASNTNNLTYICIDENEETVLTGWFTSLIQNTYCSFTPGGDYNTINGAVSFDLDNNGCDASDGVQAFVKLNINDGTNEYSVFTNTAGEYNYYTGAGNYTVTPSFENETSFTISPASGAANFPVVDNSVSTHNFCITPAGTQNDIEVIMEPITQAQPGQNVTYKIVYKNIGNTTASGSVSCNWDADLLEYVYINPMADVIGTGTYTWNYTDLKPLENREITMILNVNNTISVGDVMPFSASGDVAGGDANPSDNYFELDQRVVSTYNFNNITCIQGETVPSENIGEYLHYVVTFTNTGISDADNIVVRHQLDESQFDLSTLQLINSSHDVQARVEEGIAEFIFKDVTMATEDHGNILFKVKTRPSLMVNDVVTNSAEIFFDYNEPLTTNNANTTFETLKANVYQLDKSVKLYPNPAKNKVQVSADTQINTIEVFDIQGRLLYSIPAGSSEHEIDMSKRSSGIYFVRIITEFGSTVEKLVIE</sequence>
<dbReference type="NCBIfam" id="TIGR04183">
    <property type="entry name" value="Por_Secre_tail"/>
    <property type="match status" value="1"/>
</dbReference>
<evidence type="ECO:0000256" key="1">
    <source>
        <dbReference type="ARBA" id="ARBA00022729"/>
    </source>
</evidence>
<dbReference type="SUPFAM" id="SSF52058">
    <property type="entry name" value="L domain-like"/>
    <property type="match status" value="1"/>
</dbReference>
<gene>
    <name evidence="5" type="ORF">GCM10007424_09700</name>
</gene>
<dbReference type="InterPro" id="IPR026444">
    <property type="entry name" value="Secre_tail"/>
</dbReference>
<organism evidence="5 6">
    <name type="scientific">Flavobacterium suaedae</name>
    <dbReference type="NCBI Taxonomy" id="1767027"/>
    <lineage>
        <taxon>Bacteria</taxon>
        <taxon>Pseudomonadati</taxon>
        <taxon>Bacteroidota</taxon>
        <taxon>Flavobacteriia</taxon>
        <taxon>Flavobacteriales</taxon>
        <taxon>Flavobacteriaceae</taxon>
        <taxon>Flavobacterium</taxon>
    </lineage>
</organism>
<evidence type="ECO:0000259" key="3">
    <source>
        <dbReference type="Pfam" id="PF18962"/>
    </source>
</evidence>
<accession>A0ABQ1JL31</accession>